<sequence length="364" mass="39172">MIKFAMLSFSFFHEKPDFSNTTFASFISRFGRAYVTAAELALREANFARTKSEVLKQNAEFAAGRSSWWAAINEFADLTDQEFSERKKGLIHVRTNGYNPAEALPELVKKAATPESMDWRDFSPSIVTPVKDQGNCGSCWAFASTAVIESHHALYSGTKDLLVLAPQTLVNCAPNPADCGGTGGCEGSIPELAFNYTSQMGIALESDLPYTAHDEQCDESVKKAVKVSGYVKLAANSAPELEAALFSMGPIAVNVAANWRNYGGGIFSGGCTAINCVLDHVVVATGYAKPSASSEGYWLIRNSWGASWGEDGYIRLSRKYDETTFLDILPAAGVGCRPFPLTQTVGGESGLLLDMSYPVGVTVA</sequence>
<dbReference type="PRINTS" id="PR00705">
    <property type="entry name" value="PAPAIN"/>
</dbReference>
<evidence type="ECO:0000256" key="1">
    <source>
        <dbReference type="ARBA" id="ARBA00008455"/>
    </source>
</evidence>
<dbReference type="PANTHER" id="PTHR12411">
    <property type="entry name" value="CYSTEINE PROTEASE FAMILY C1-RELATED"/>
    <property type="match status" value="1"/>
</dbReference>
<feature type="domain" description="Cathepsin propeptide inhibitor" evidence="4">
    <location>
        <begin position="23"/>
        <end position="83"/>
    </location>
</feature>
<organism evidence="5">
    <name type="scientific">Coccolithus braarudii</name>
    <dbReference type="NCBI Taxonomy" id="221442"/>
    <lineage>
        <taxon>Eukaryota</taxon>
        <taxon>Haptista</taxon>
        <taxon>Haptophyta</taxon>
        <taxon>Prymnesiophyceae</taxon>
        <taxon>Coccolithales</taxon>
        <taxon>Coccolithaceae</taxon>
        <taxon>Coccolithus</taxon>
    </lineage>
</organism>
<dbReference type="GO" id="GO:0006508">
    <property type="term" value="P:proteolysis"/>
    <property type="evidence" value="ECO:0007669"/>
    <property type="project" value="InterPro"/>
</dbReference>
<feature type="domain" description="Peptidase C1A papain C-terminal" evidence="3">
    <location>
        <begin position="113"/>
        <end position="334"/>
    </location>
</feature>
<dbReference type="InterPro" id="IPR013201">
    <property type="entry name" value="Prot_inhib_I29"/>
</dbReference>
<dbReference type="PROSITE" id="PS00640">
    <property type="entry name" value="THIOL_PROTEASE_ASN"/>
    <property type="match status" value="1"/>
</dbReference>
<evidence type="ECO:0008006" key="6">
    <source>
        <dbReference type="Google" id="ProtNLM"/>
    </source>
</evidence>
<dbReference type="SMART" id="SM00645">
    <property type="entry name" value="Pept_C1"/>
    <property type="match status" value="1"/>
</dbReference>
<dbReference type="InterPro" id="IPR000668">
    <property type="entry name" value="Peptidase_C1A_C"/>
</dbReference>
<accession>A0A7S0Q0C6</accession>
<dbReference type="EMBL" id="HBEY01026377">
    <property type="protein sequence ID" value="CAD8609089.1"/>
    <property type="molecule type" value="Transcribed_RNA"/>
</dbReference>
<gene>
    <name evidence="5" type="ORF">CPEL01642_LOCUS12467</name>
</gene>
<dbReference type="CDD" id="cd02248">
    <property type="entry name" value="Peptidase_C1A"/>
    <property type="match status" value="1"/>
</dbReference>
<comment type="similarity">
    <text evidence="1">Belongs to the peptidase C1 family.</text>
</comment>
<dbReference type="InterPro" id="IPR025661">
    <property type="entry name" value="Pept_asp_AS"/>
</dbReference>
<proteinExistence type="inferred from homology"/>
<dbReference type="InterPro" id="IPR013128">
    <property type="entry name" value="Peptidase_C1A"/>
</dbReference>
<dbReference type="Pfam" id="PF00112">
    <property type="entry name" value="Peptidase_C1"/>
    <property type="match status" value="1"/>
</dbReference>
<protein>
    <recommendedName>
        <fullName evidence="6">Peptidase C1A papain C-terminal domain-containing protein</fullName>
    </recommendedName>
</protein>
<dbReference type="GO" id="GO:0008234">
    <property type="term" value="F:cysteine-type peptidase activity"/>
    <property type="evidence" value="ECO:0007669"/>
    <property type="project" value="InterPro"/>
</dbReference>
<evidence type="ECO:0000259" key="3">
    <source>
        <dbReference type="SMART" id="SM00645"/>
    </source>
</evidence>
<evidence type="ECO:0000313" key="5">
    <source>
        <dbReference type="EMBL" id="CAD8609089.1"/>
    </source>
</evidence>
<name>A0A7S0Q0C6_9EUKA</name>
<dbReference type="InterPro" id="IPR038765">
    <property type="entry name" value="Papain-like_cys_pep_sf"/>
</dbReference>
<reference evidence="5" key="1">
    <citation type="submission" date="2021-01" db="EMBL/GenBank/DDBJ databases">
        <authorList>
            <person name="Corre E."/>
            <person name="Pelletier E."/>
            <person name="Niang G."/>
            <person name="Scheremetjew M."/>
            <person name="Finn R."/>
            <person name="Kale V."/>
            <person name="Holt S."/>
            <person name="Cochrane G."/>
            <person name="Meng A."/>
            <person name="Brown T."/>
            <person name="Cohen L."/>
        </authorList>
    </citation>
    <scope>NUCLEOTIDE SEQUENCE</scope>
    <source>
        <strain evidence="5">PLY182g</strain>
    </source>
</reference>
<dbReference type="SMART" id="SM00848">
    <property type="entry name" value="Inhibitor_I29"/>
    <property type="match status" value="1"/>
</dbReference>
<dbReference type="SUPFAM" id="SSF54001">
    <property type="entry name" value="Cysteine proteinases"/>
    <property type="match status" value="1"/>
</dbReference>
<dbReference type="InterPro" id="IPR000169">
    <property type="entry name" value="Pept_cys_AS"/>
</dbReference>
<dbReference type="InterPro" id="IPR039417">
    <property type="entry name" value="Peptidase_C1A_papain-like"/>
</dbReference>
<evidence type="ECO:0000259" key="4">
    <source>
        <dbReference type="SMART" id="SM00848"/>
    </source>
</evidence>
<dbReference type="Pfam" id="PF08246">
    <property type="entry name" value="Inhibitor_I29"/>
    <property type="match status" value="1"/>
</dbReference>
<dbReference type="Gene3D" id="3.90.70.10">
    <property type="entry name" value="Cysteine proteinases"/>
    <property type="match status" value="1"/>
</dbReference>
<dbReference type="PROSITE" id="PS00139">
    <property type="entry name" value="THIOL_PROTEASE_CYS"/>
    <property type="match status" value="1"/>
</dbReference>
<keyword evidence="2" id="KW-1015">Disulfide bond</keyword>
<evidence type="ECO:0000256" key="2">
    <source>
        <dbReference type="ARBA" id="ARBA00023157"/>
    </source>
</evidence>
<dbReference type="AlphaFoldDB" id="A0A7S0Q0C6"/>